<dbReference type="Proteomes" id="UP000790787">
    <property type="component" value="Mitochondrion MT"/>
</dbReference>
<dbReference type="PaxDb" id="4097-Q5M9Y2"/>
<dbReference type="InterPro" id="IPR011759">
    <property type="entry name" value="Cyt_c_oxidase_su2_TM_dom"/>
</dbReference>
<evidence type="ECO:0000256" key="4">
    <source>
        <dbReference type="ARBA" id="ARBA00022989"/>
    </source>
</evidence>
<dbReference type="GO" id="GO:0004129">
    <property type="term" value="F:cytochrome-c oxidase activity"/>
    <property type="evidence" value="ECO:0007669"/>
    <property type="project" value="InterPro"/>
</dbReference>
<sequence>MPKSPMPFRTNHRRFPTSLSFCLGGAEQSKNEPNKMIGLVVHSLLVKISCLMFVFADMMQGRIDLHHDVFFFVILILVFVSWILGRTLCHFCYKKFLNSWVPKIEKTWTIFPCIVCLSMNFAGLMQLAECADNSLDLEFRLGPPGTPLERGEASLPNLNELPDILYEQRVLIQDSDFFNVELEQNEMASLINRLPKEELYDVIREDSIRKPLNEFNAEQQARLRDIAINHFSLKNEIIEKMKSLYPNDEWDLTKVIREKFFCGRQKDRESSLEDLKRMLAALNEEGKCASCAQRLKFNITNWNWKE</sequence>
<feature type="transmembrane region" description="Helical" evidence="6">
    <location>
        <begin position="68"/>
        <end position="85"/>
    </location>
</feature>
<dbReference type="GeneID" id="3205349"/>
<evidence type="ECO:0000256" key="2">
    <source>
        <dbReference type="ARBA" id="ARBA00007866"/>
    </source>
</evidence>
<evidence type="ECO:0000259" key="7">
    <source>
        <dbReference type="Pfam" id="PF02790"/>
    </source>
</evidence>
<dbReference type="Pfam" id="PF02790">
    <property type="entry name" value="COX2_TM"/>
    <property type="match status" value="1"/>
</dbReference>
<dbReference type="RefSeq" id="YP_173431.1">
    <property type="nucleotide sequence ID" value="NC_006581.1"/>
</dbReference>
<dbReference type="Gene3D" id="1.10.287.90">
    <property type="match status" value="1"/>
</dbReference>
<geneLocation type="mitochondrion" evidence="8 11"/>
<keyword evidence="10" id="KW-1185">Reference proteome</keyword>
<keyword evidence="3 6" id="KW-0812">Transmembrane</keyword>
<feature type="domain" description="Cytochrome oxidase subunit II transmembrane region profile" evidence="7">
    <location>
        <begin position="58"/>
        <end position="120"/>
    </location>
</feature>
<evidence type="ECO:0000256" key="6">
    <source>
        <dbReference type="SAM" id="Phobius"/>
    </source>
</evidence>
<keyword evidence="5 6" id="KW-0472">Membrane</keyword>
<reference evidence="8 9" key="2">
    <citation type="journal article" date="2005" name="Mol. Genet. Genomics">
        <title>The complete nucleotide sequence and multipartite organization of the tobacco mitochondrial genome: comparative analysis of mitochondrial genomes in higher plants.</title>
        <authorList>
            <person name="Sugiyama Y."/>
            <person name="Watase Y."/>
            <person name="Nagase M."/>
            <person name="Makita N."/>
            <person name="Yagura S."/>
            <person name="Hirai A."/>
            <person name="Sugiura M."/>
        </authorList>
    </citation>
    <scope>NUCLEOTIDE SEQUENCE</scope>
    <source>
        <strain evidence="9">cv. TN90</strain>
        <tissue evidence="8 11">Leaf</tissue>
    </source>
</reference>
<dbReference type="PANTHER" id="PTHR22888:SF24">
    <property type="entry name" value="CYTOCHROME OXIDASE SUBUNIT II TRANSMEMBRANE REGION PROFILE DOMAIN-CONTAINING PROTEIN"/>
    <property type="match status" value="1"/>
</dbReference>
<keyword evidence="8 11" id="KW-0496">Mitochondrion</keyword>
<gene>
    <name evidence="8 11" type="primary">orf306</name>
    <name evidence="11" type="ORF">NitaMp092</name>
</gene>
<evidence type="ECO:0000256" key="5">
    <source>
        <dbReference type="ARBA" id="ARBA00023136"/>
    </source>
</evidence>
<feature type="transmembrane region" description="Helical" evidence="6">
    <location>
        <begin position="36"/>
        <end position="56"/>
    </location>
</feature>
<protein>
    <recommendedName>
        <fullName evidence="7">Cytochrome oxidase subunit II transmembrane region profile domain-containing protein</fullName>
    </recommendedName>
</protein>
<name>Q5M9Y2_TOBAC</name>
<dbReference type="OrthoDB" id="1814181at2759"/>
<evidence type="ECO:0000256" key="3">
    <source>
        <dbReference type="ARBA" id="ARBA00022692"/>
    </source>
</evidence>
<dbReference type="PANTHER" id="PTHR22888">
    <property type="entry name" value="CYTOCHROME C OXIDASE, SUBUNIT II"/>
    <property type="match status" value="1"/>
</dbReference>
<reference evidence="11" key="1">
    <citation type="submission" date="2004-12" db="EMBL/GenBank/DDBJ databases">
        <authorList>
            <consortium name="NCBI Genome Project"/>
        </authorList>
    </citation>
    <scope>NUCLEOTIDE SEQUENCE</scope>
    <source>
        <tissue evidence="11">Leaf</tissue>
    </source>
</reference>
<comment type="similarity">
    <text evidence="2">Belongs to the cytochrome c oxidase subunit 2 family.</text>
</comment>
<dbReference type="InterPro" id="IPR036257">
    <property type="entry name" value="Cyt_c_oxidase_su2_TM_sf"/>
</dbReference>
<evidence type="ECO:0000313" key="11">
    <source>
        <dbReference type="RefSeq" id="YP_173431.1"/>
    </source>
</evidence>
<dbReference type="GO" id="GO:0045277">
    <property type="term" value="C:respiratory chain complex IV"/>
    <property type="evidence" value="ECO:0000318"/>
    <property type="project" value="GO_Central"/>
</dbReference>
<dbReference type="EMBL" id="BA000042">
    <property type="protein sequence ID" value="BAD83496.1"/>
    <property type="molecule type" value="Genomic_DNA"/>
</dbReference>
<reference evidence="11" key="3">
    <citation type="submission" date="2025-04" db="UniProtKB">
        <authorList>
            <consortium name="RefSeq"/>
        </authorList>
    </citation>
    <scope>IDENTIFICATION</scope>
    <source>
        <tissue evidence="11">Leaf</tissue>
    </source>
</reference>
<dbReference type="InterPro" id="IPR045187">
    <property type="entry name" value="CcO_II"/>
</dbReference>
<evidence type="ECO:0000313" key="9">
    <source>
        <dbReference type="Proteomes" id="UP000084051"/>
    </source>
</evidence>
<organism evidence="8">
    <name type="scientific">Nicotiana tabacum</name>
    <name type="common">Common tobacco</name>
    <dbReference type="NCBI Taxonomy" id="4097"/>
    <lineage>
        <taxon>Eukaryota</taxon>
        <taxon>Viridiplantae</taxon>
        <taxon>Streptophyta</taxon>
        <taxon>Embryophyta</taxon>
        <taxon>Tracheophyta</taxon>
        <taxon>Spermatophyta</taxon>
        <taxon>Magnoliopsida</taxon>
        <taxon>eudicotyledons</taxon>
        <taxon>Gunneridae</taxon>
        <taxon>Pentapetalae</taxon>
        <taxon>asterids</taxon>
        <taxon>lamiids</taxon>
        <taxon>Solanales</taxon>
        <taxon>Solanaceae</taxon>
        <taxon>Nicotianoideae</taxon>
        <taxon>Nicotianeae</taxon>
        <taxon>Nicotiana</taxon>
    </lineage>
</organism>
<accession>Q5M9Y2</accession>
<proteinExistence type="inferred from homology"/>
<evidence type="ECO:0000313" key="10">
    <source>
        <dbReference type="Proteomes" id="UP000790787"/>
    </source>
</evidence>
<keyword evidence="4 6" id="KW-1133">Transmembrane helix</keyword>
<dbReference type="GO" id="GO:0031966">
    <property type="term" value="C:mitochondrial membrane"/>
    <property type="evidence" value="ECO:0000318"/>
    <property type="project" value="GO_Central"/>
</dbReference>
<dbReference type="SUPFAM" id="SSF81464">
    <property type="entry name" value="Cytochrome c oxidase subunit II-like, transmembrane region"/>
    <property type="match status" value="1"/>
</dbReference>
<evidence type="ECO:0000313" key="8">
    <source>
        <dbReference type="EMBL" id="BAD83496.1"/>
    </source>
</evidence>
<evidence type="ECO:0000256" key="1">
    <source>
        <dbReference type="ARBA" id="ARBA00004141"/>
    </source>
</evidence>
<comment type="subcellular location">
    <subcellularLocation>
        <location evidence="1">Membrane</location>
        <topology evidence="1">Multi-pass membrane protein</topology>
    </subcellularLocation>
</comment>
<dbReference type="STRING" id="4097.Q5M9Y2"/>
<dbReference type="KEGG" id="nta:3205349"/>
<dbReference type="GO" id="GO:0042773">
    <property type="term" value="P:ATP synthesis coupled electron transport"/>
    <property type="evidence" value="ECO:0000318"/>
    <property type="project" value="GO_Central"/>
</dbReference>
<dbReference type="AlphaFoldDB" id="Q5M9Y2"/>